<keyword evidence="2" id="KW-1185">Reference proteome</keyword>
<accession>A0ACB9LJJ7</accession>
<protein>
    <submittedName>
        <fullName evidence="1">Uncharacterized protein</fullName>
    </submittedName>
</protein>
<evidence type="ECO:0000313" key="2">
    <source>
        <dbReference type="Proteomes" id="UP001057402"/>
    </source>
</evidence>
<reference evidence="2" key="1">
    <citation type="journal article" date="2023" name="Front. Plant Sci.">
        <title>Chromosomal-level genome assembly of Melastoma candidum provides insights into trichome evolution.</title>
        <authorList>
            <person name="Zhong Y."/>
            <person name="Wu W."/>
            <person name="Sun C."/>
            <person name="Zou P."/>
            <person name="Liu Y."/>
            <person name="Dai S."/>
            <person name="Zhou R."/>
        </authorList>
    </citation>
    <scope>NUCLEOTIDE SEQUENCE [LARGE SCALE GENOMIC DNA]</scope>
</reference>
<dbReference type="EMBL" id="CM042890">
    <property type="protein sequence ID" value="KAI4311413.1"/>
    <property type="molecule type" value="Genomic_DNA"/>
</dbReference>
<name>A0ACB9LJJ7_9MYRT</name>
<organism evidence="1 2">
    <name type="scientific">Melastoma candidum</name>
    <dbReference type="NCBI Taxonomy" id="119954"/>
    <lineage>
        <taxon>Eukaryota</taxon>
        <taxon>Viridiplantae</taxon>
        <taxon>Streptophyta</taxon>
        <taxon>Embryophyta</taxon>
        <taxon>Tracheophyta</taxon>
        <taxon>Spermatophyta</taxon>
        <taxon>Magnoliopsida</taxon>
        <taxon>eudicotyledons</taxon>
        <taxon>Gunneridae</taxon>
        <taxon>Pentapetalae</taxon>
        <taxon>rosids</taxon>
        <taxon>malvids</taxon>
        <taxon>Myrtales</taxon>
        <taxon>Melastomataceae</taxon>
        <taxon>Melastomatoideae</taxon>
        <taxon>Melastomateae</taxon>
        <taxon>Melastoma</taxon>
    </lineage>
</organism>
<gene>
    <name evidence="1" type="ORF">MLD38_036314</name>
</gene>
<dbReference type="Proteomes" id="UP001057402">
    <property type="component" value="Chromosome 11"/>
</dbReference>
<sequence length="260" mass="28849">MCRPRSFHCETGFIYEHELAPRVIPLSRLDFHHGEEQGDAGSPGRPGPDRYGFFCVHDGHAGAARWFDHMLELLSEEMKARRVVEVDVGGREEHWREAMEACFERMDEEVVRGRGRVEELKAVVLVVGDEEIVVASRGDSTAVLYRGHVALGLSSHPRFKLHGPNEKSSSKPSVRITDRRDEDRFVLIASNCLWDVLSEEVACRIVGRCLDGEWAKEHGEDARGSLGATKAATVLAGLAMARGSKDNISVLVVQLANSVH</sequence>
<proteinExistence type="predicted"/>
<comment type="caution">
    <text evidence="1">The sequence shown here is derived from an EMBL/GenBank/DDBJ whole genome shotgun (WGS) entry which is preliminary data.</text>
</comment>
<evidence type="ECO:0000313" key="1">
    <source>
        <dbReference type="EMBL" id="KAI4311413.1"/>
    </source>
</evidence>